<dbReference type="AlphaFoldDB" id="A0A4R3ZV32"/>
<evidence type="ECO:0000313" key="1">
    <source>
        <dbReference type="EMBL" id="TCW24387.1"/>
    </source>
</evidence>
<sequence>MVPGRTEAGYRTHVFGLLGYGLSEHREHFRDWLLSTHGDPENFEPDALHAHRDFISGPIGRTSFVRHRVAHCDPRHAREITIV</sequence>
<name>A0A4R3ZV32_9ACTN</name>
<reference evidence="1 2" key="1">
    <citation type="submission" date="2019-03" db="EMBL/GenBank/DDBJ databases">
        <title>Root nodule microbial communities of legume samples collected from USA, Mexico and Botswana.</title>
        <authorList>
            <person name="Hirsch A."/>
        </authorList>
    </citation>
    <scope>NUCLEOTIDE SEQUENCE [LARGE SCALE GENOMIC DNA]</scope>
    <source>
        <strain evidence="1 2">55</strain>
    </source>
</reference>
<proteinExistence type="predicted"/>
<evidence type="ECO:0000313" key="2">
    <source>
        <dbReference type="Proteomes" id="UP000295805"/>
    </source>
</evidence>
<protein>
    <submittedName>
        <fullName evidence="1">Uncharacterized protein</fullName>
    </submittedName>
</protein>
<dbReference type="EMBL" id="SMCX01000007">
    <property type="protein sequence ID" value="TCW24387.1"/>
    <property type="molecule type" value="Genomic_DNA"/>
</dbReference>
<organism evidence="1 2">
    <name type="scientific">Dietzia cinnamea</name>
    <dbReference type="NCBI Taxonomy" id="321318"/>
    <lineage>
        <taxon>Bacteria</taxon>
        <taxon>Bacillati</taxon>
        <taxon>Actinomycetota</taxon>
        <taxon>Actinomycetes</taxon>
        <taxon>Mycobacteriales</taxon>
        <taxon>Dietziaceae</taxon>
        <taxon>Dietzia</taxon>
    </lineage>
</organism>
<accession>A0A4R3ZV32</accession>
<dbReference type="RefSeq" id="WP_329438347.1">
    <property type="nucleotide sequence ID" value="NZ_CP143053.1"/>
</dbReference>
<dbReference type="Proteomes" id="UP000295805">
    <property type="component" value="Unassembled WGS sequence"/>
</dbReference>
<gene>
    <name evidence="1" type="ORF">EDD19_10784</name>
</gene>
<dbReference type="GeneID" id="89532308"/>
<comment type="caution">
    <text evidence="1">The sequence shown here is derived from an EMBL/GenBank/DDBJ whole genome shotgun (WGS) entry which is preliminary data.</text>
</comment>